<sequence length="332" mass="39122">MKLKKYLLSSFIHILPANETFFFQTKFEKKIKLNKELIYLNYKKHAPYNNPFLTTLIEEKNLYIWFYPTALSAKLIIPESYLMFSFFKERYPNALLLIEAETHYVIVIKNGVLVNTYVVDDSENFIEMELNQHALSEFKRIAYEEYAQSKAEALENLGIKDLYKWNTLTLEHRDMLPKVVNATAYPLSFLLFFMMSIEIYHVKEVEKTLEKVEKKYTEAKVKNDDIREKINLASAKEEKWKIFVQRELPYADLPTIFLRISKAFKDKNFTFKSFSIVGSRIKIEMQTKEDFIKGLNILNKIEGLENIALKHTNKKRATVSYEAKIIAQGLLL</sequence>
<organism evidence="2">
    <name type="scientific">uncultured Sulfurovum sp</name>
    <dbReference type="NCBI Taxonomy" id="269237"/>
    <lineage>
        <taxon>Bacteria</taxon>
        <taxon>Pseudomonadati</taxon>
        <taxon>Campylobacterota</taxon>
        <taxon>Epsilonproteobacteria</taxon>
        <taxon>Campylobacterales</taxon>
        <taxon>Sulfurovaceae</taxon>
        <taxon>Sulfurovum</taxon>
        <taxon>environmental samples</taxon>
    </lineage>
</organism>
<protein>
    <submittedName>
        <fullName evidence="2">Uncharacterized protein</fullName>
    </submittedName>
</protein>
<dbReference type="AlphaFoldDB" id="A0A6S6STD5"/>
<dbReference type="EMBL" id="CACVAZ010000087">
    <property type="protein sequence ID" value="CAA6813799.1"/>
    <property type="molecule type" value="Genomic_DNA"/>
</dbReference>
<proteinExistence type="predicted"/>
<evidence type="ECO:0000256" key="1">
    <source>
        <dbReference type="SAM" id="Coils"/>
    </source>
</evidence>
<name>A0A6S6STD5_9BACT</name>
<feature type="coiled-coil region" evidence="1">
    <location>
        <begin position="202"/>
        <end position="229"/>
    </location>
</feature>
<keyword evidence="1" id="KW-0175">Coiled coil</keyword>
<accession>A0A6S6STD5</accession>
<reference evidence="2" key="1">
    <citation type="submission" date="2020-01" db="EMBL/GenBank/DDBJ databases">
        <authorList>
            <person name="Meier V. D."/>
            <person name="Meier V D."/>
        </authorList>
    </citation>
    <scope>NUCLEOTIDE SEQUENCE</scope>
    <source>
        <strain evidence="2">HLG_WM_MAG_02</strain>
    </source>
</reference>
<evidence type="ECO:0000313" key="2">
    <source>
        <dbReference type="EMBL" id="CAA6813799.1"/>
    </source>
</evidence>
<gene>
    <name evidence="2" type="ORF">HELGO_WM41003</name>
</gene>